<evidence type="ECO:0000256" key="1">
    <source>
        <dbReference type="SAM" id="Phobius"/>
    </source>
</evidence>
<feature type="transmembrane region" description="Helical" evidence="1">
    <location>
        <begin position="141"/>
        <end position="160"/>
    </location>
</feature>
<dbReference type="Pfam" id="PF07670">
    <property type="entry name" value="Gate"/>
    <property type="match status" value="1"/>
</dbReference>
<evidence type="ECO:0000313" key="3">
    <source>
        <dbReference type="EMBL" id="OKL54167.1"/>
    </source>
</evidence>
<protein>
    <recommendedName>
        <fullName evidence="2">Nucleoside transporter/FeoB GTPase Gate domain-containing protein</fullName>
    </recommendedName>
</protein>
<keyword evidence="1" id="KW-1133">Transmembrane helix</keyword>
<keyword evidence="1" id="KW-0812">Transmembrane</keyword>
<dbReference type="PANTHER" id="PTHR43185">
    <property type="entry name" value="FERROUS IRON TRANSPORT PROTEIN B"/>
    <property type="match status" value="1"/>
</dbReference>
<name>A0A1Q5Q2Y5_9ACTO</name>
<sequence length="394" mass="40878">MSDIAAQAGDVAPVEKLAAALAVAVVDVNPRTGAGVAELARVVTDALAAPSYVCGFEAPATDSTPTIPVLAGPGCRCTGATSCCSGPAHPAPPVPREGAAPRTEELAEAEALFTWVEGVMAEFGMSEEAGSATVSDKIDRFLLHPLIGIPVFLGLMWVLFQLTTAVAEPIMDWAESLVTGPVMRAIVGDGKSRKEPLLLVLPPYQVPRLAVIGASTGRRVWSFVSGAGTAIVATLAVVWVLQAIPMSSEHRVAEVPVTESLYGTVAEGISPVFAPAGYGSWQAASALMTGFVAKEVVVGNMAQSFAVEEPEDPHDAGTLGEKIRANFDESSGGHGKAAALAFLIFVLSYTPCLATVAEQKRMLGFKIAGGTLVVQLAIAWALSVGVFNVAKVWW</sequence>
<organism evidence="3 4">
    <name type="scientific">Bowdeniella nasicola</name>
    <dbReference type="NCBI Taxonomy" id="208480"/>
    <lineage>
        <taxon>Bacteria</taxon>
        <taxon>Bacillati</taxon>
        <taxon>Actinomycetota</taxon>
        <taxon>Actinomycetes</taxon>
        <taxon>Actinomycetales</taxon>
        <taxon>Actinomycetaceae</taxon>
        <taxon>Bowdeniella</taxon>
    </lineage>
</organism>
<feature type="domain" description="Nucleoside transporter/FeoB GTPase Gate" evidence="2">
    <location>
        <begin position="226"/>
        <end position="365"/>
    </location>
</feature>
<keyword evidence="1" id="KW-0472">Membrane</keyword>
<gene>
    <name evidence="3" type="ORF">BSZ39_05460</name>
</gene>
<dbReference type="GO" id="GO:0015093">
    <property type="term" value="F:ferrous iron transmembrane transporter activity"/>
    <property type="evidence" value="ECO:0007669"/>
    <property type="project" value="TreeGrafter"/>
</dbReference>
<reference evidence="4" key="1">
    <citation type="submission" date="2016-12" db="EMBL/GenBank/DDBJ databases">
        <authorList>
            <person name="Meng X."/>
        </authorList>
    </citation>
    <scope>NUCLEOTIDE SEQUENCE [LARGE SCALE GENOMIC DNA]</scope>
    <source>
        <strain evidence="4">DSM 19116</strain>
    </source>
</reference>
<feature type="transmembrane region" description="Helical" evidence="1">
    <location>
        <begin position="220"/>
        <end position="241"/>
    </location>
</feature>
<evidence type="ECO:0000313" key="4">
    <source>
        <dbReference type="Proteomes" id="UP000185628"/>
    </source>
</evidence>
<dbReference type="InterPro" id="IPR011642">
    <property type="entry name" value="Gate_dom"/>
</dbReference>
<dbReference type="RefSeq" id="WP_073716366.1">
    <property type="nucleotide sequence ID" value="NZ_MQVR01000024.1"/>
</dbReference>
<dbReference type="InterPro" id="IPR050860">
    <property type="entry name" value="FeoB_GTPase"/>
</dbReference>
<evidence type="ECO:0000259" key="2">
    <source>
        <dbReference type="Pfam" id="PF07670"/>
    </source>
</evidence>
<dbReference type="PANTHER" id="PTHR43185:SF1">
    <property type="entry name" value="FE(2+) TRANSPORTER FEOB"/>
    <property type="match status" value="1"/>
</dbReference>
<keyword evidence="4" id="KW-1185">Reference proteome</keyword>
<feature type="transmembrane region" description="Helical" evidence="1">
    <location>
        <begin position="337"/>
        <end position="357"/>
    </location>
</feature>
<dbReference type="GO" id="GO:0005886">
    <property type="term" value="C:plasma membrane"/>
    <property type="evidence" value="ECO:0007669"/>
    <property type="project" value="TreeGrafter"/>
</dbReference>
<feature type="transmembrane region" description="Helical" evidence="1">
    <location>
        <begin position="363"/>
        <end position="390"/>
    </location>
</feature>
<dbReference type="EMBL" id="MQVR01000024">
    <property type="protein sequence ID" value="OKL54167.1"/>
    <property type="molecule type" value="Genomic_DNA"/>
</dbReference>
<dbReference type="Proteomes" id="UP000185628">
    <property type="component" value="Unassembled WGS sequence"/>
</dbReference>
<accession>A0A1Q5Q2Y5</accession>
<dbReference type="AlphaFoldDB" id="A0A1Q5Q2Y5"/>
<comment type="caution">
    <text evidence="3">The sequence shown here is derived from an EMBL/GenBank/DDBJ whole genome shotgun (WGS) entry which is preliminary data.</text>
</comment>
<proteinExistence type="predicted"/>